<dbReference type="KEGG" id="hyf:DTO96_101425"/>
<name>A0A345DBF6_9BURK</name>
<organism evidence="2 3">
    <name type="scientific">Ephemeroptericola cinctiostellae</name>
    <dbReference type="NCBI Taxonomy" id="2268024"/>
    <lineage>
        <taxon>Bacteria</taxon>
        <taxon>Pseudomonadati</taxon>
        <taxon>Pseudomonadota</taxon>
        <taxon>Betaproteobacteria</taxon>
        <taxon>Burkholderiales</taxon>
        <taxon>Burkholderiaceae</taxon>
        <taxon>Ephemeroptericola</taxon>
    </lineage>
</organism>
<dbReference type="Proteomes" id="UP000252182">
    <property type="component" value="Chromosome"/>
</dbReference>
<keyword evidence="1" id="KW-1133">Transmembrane helix</keyword>
<keyword evidence="1" id="KW-0472">Membrane</keyword>
<gene>
    <name evidence="2" type="ORF">DTO96_101425</name>
</gene>
<sequence length="40" mass="4597">MIELWQTMDTSSRVIVVASLIITVVSLKGVLWFIFKQSKK</sequence>
<proteinExistence type="predicted"/>
<dbReference type="AlphaFoldDB" id="A0A345DBF6"/>
<dbReference type="EMBL" id="CP031124">
    <property type="protein sequence ID" value="AXF85694.1"/>
    <property type="molecule type" value="Genomic_DNA"/>
</dbReference>
<evidence type="ECO:0000256" key="1">
    <source>
        <dbReference type="SAM" id="Phobius"/>
    </source>
</evidence>
<evidence type="ECO:0000313" key="2">
    <source>
        <dbReference type="EMBL" id="AXF85694.1"/>
    </source>
</evidence>
<keyword evidence="1" id="KW-0812">Transmembrane</keyword>
<reference evidence="3" key="1">
    <citation type="submission" date="2018-07" db="EMBL/GenBank/DDBJ databases">
        <authorList>
            <person name="Kim H."/>
        </authorList>
    </citation>
    <scope>NUCLEOTIDE SEQUENCE [LARGE SCALE GENOMIC DNA]</scope>
    <source>
        <strain evidence="3">F02</strain>
    </source>
</reference>
<evidence type="ECO:0000313" key="3">
    <source>
        <dbReference type="Proteomes" id="UP000252182"/>
    </source>
</evidence>
<keyword evidence="3" id="KW-1185">Reference proteome</keyword>
<feature type="transmembrane region" description="Helical" evidence="1">
    <location>
        <begin position="14"/>
        <end position="35"/>
    </location>
</feature>
<protein>
    <submittedName>
        <fullName evidence="2">Uncharacterized protein</fullName>
    </submittedName>
</protein>
<accession>A0A345DBF6</accession>